<keyword evidence="7" id="KW-0862">Zinc</keyword>
<evidence type="ECO:0000256" key="2">
    <source>
        <dbReference type="ARBA" id="ARBA00022741"/>
    </source>
</evidence>
<keyword evidence="6 7" id="KW-0804">Transcription</keyword>
<dbReference type="Pfam" id="PF22811">
    <property type="entry name" value="Zn_ribbon_NrdR"/>
    <property type="match status" value="1"/>
</dbReference>
<dbReference type="GO" id="GO:0045892">
    <property type="term" value="P:negative regulation of DNA-templated transcription"/>
    <property type="evidence" value="ECO:0007669"/>
    <property type="project" value="UniProtKB-UniRule"/>
</dbReference>
<comment type="function">
    <text evidence="7">Negatively regulates transcription of bacterial ribonucleotide reductase nrd genes and operons by binding to NrdR-boxes.</text>
</comment>
<dbReference type="InterPro" id="IPR003796">
    <property type="entry name" value="RNR_NrdR-like"/>
</dbReference>
<accession>A0A2H0BTN1</accession>
<dbReference type="AlphaFoldDB" id="A0A2H0BTN1"/>
<dbReference type="GO" id="GO:0008270">
    <property type="term" value="F:zinc ion binding"/>
    <property type="evidence" value="ECO:0007669"/>
    <property type="project" value="UniProtKB-UniRule"/>
</dbReference>
<organism evidence="9 10">
    <name type="scientific">Candidatus Uhrbacteria bacterium CG22_combo_CG10-13_8_21_14_all_47_17</name>
    <dbReference type="NCBI Taxonomy" id="1975041"/>
    <lineage>
        <taxon>Bacteria</taxon>
        <taxon>Candidatus Uhriibacteriota</taxon>
    </lineage>
</organism>
<name>A0A2H0BTN1_9BACT</name>
<feature type="domain" description="ATP-cone" evidence="8">
    <location>
        <begin position="49"/>
        <end position="139"/>
    </location>
</feature>
<dbReference type="InterPro" id="IPR055173">
    <property type="entry name" value="NrdR-like_N"/>
</dbReference>
<dbReference type="PANTHER" id="PTHR30455:SF2">
    <property type="entry name" value="TRANSCRIPTIONAL REPRESSOR NRDR"/>
    <property type="match status" value="1"/>
</dbReference>
<evidence type="ECO:0000256" key="1">
    <source>
        <dbReference type="ARBA" id="ARBA00022491"/>
    </source>
</evidence>
<dbReference type="HAMAP" id="MF_00440">
    <property type="entry name" value="NrdR"/>
    <property type="match status" value="1"/>
</dbReference>
<keyword evidence="3 7" id="KW-0067">ATP-binding</keyword>
<evidence type="ECO:0000313" key="9">
    <source>
        <dbReference type="EMBL" id="PIP60889.1"/>
    </source>
</evidence>
<dbReference type="InterPro" id="IPR005144">
    <property type="entry name" value="ATP-cone_dom"/>
</dbReference>
<sequence>MYCPVCSHVDSRVVDSRLSPDGTSVRRRRECDECGFRFSTFEECELLDTRVVKRNGEREMYMRDKLERGLRRALEKRSHTEADVRGLIHSIERGIQRLKTAEVRTSDIGEIVMNELSQFDKVAYIRFASVYRSFEDVKTFQDELSRLEAKSGKESKTR</sequence>
<evidence type="ECO:0000256" key="4">
    <source>
        <dbReference type="ARBA" id="ARBA00023015"/>
    </source>
</evidence>
<evidence type="ECO:0000256" key="7">
    <source>
        <dbReference type="HAMAP-Rule" id="MF_00440"/>
    </source>
</evidence>
<dbReference type="Pfam" id="PF03477">
    <property type="entry name" value="ATP-cone"/>
    <property type="match status" value="1"/>
</dbReference>
<keyword evidence="7" id="KW-0863">Zinc-finger</keyword>
<evidence type="ECO:0000256" key="3">
    <source>
        <dbReference type="ARBA" id="ARBA00022840"/>
    </source>
</evidence>
<keyword evidence="5 7" id="KW-0238">DNA-binding</keyword>
<keyword evidence="7" id="KW-0479">Metal-binding</keyword>
<feature type="zinc finger region" evidence="7">
    <location>
        <begin position="3"/>
        <end position="34"/>
    </location>
</feature>
<dbReference type="PANTHER" id="PTHR30455">
    <property type="entry name" value="TRANSCRIPTIONAL REPRESSOR NRDR"/>
    <property type="match status" value="1"/>
</dbReference>
<evidence type="ECO:0000256" key="5">
    <source>
        <dbReference type="ARBA" id="ARBA00023125"/>
    </source>
</evidence>
<comment type="caution">
    <text evidence="9">The sequence shown here is derived from an EMBL/GenBank/DDBJ whole genome shotgun (WGS) entry which is preliminary data.</text>
</comment>
<keyword evidence="4 7" id="KW-0805">Transcription regulation</keyword>
<dbReference type="GO" id="GO:0003677">
    <property type="term" value="F:DNA binding"/>
    <property type="evidence" value="ECO:0007669"/>
    <property type="project" value="UniProtKB-KW"/>
</dbReference>
<evidence type="ECO:0000259" key="8">
    <source>
        <dbReference type="PROSITE" id="PS51161"/>
    </source>
</evidence>
<comment type="cofactor">
    <cofactor evidence="7">
        <name>Zn(2+)</name>
        <dbReference type="ChEBI" id="CHEBI:29105"/>
    </cofactor>
    <text evidence="7">Binds 1 zinc ion.</text>
</comment>
<protein>
    <recommendedName>
        <fullName evidence="7">Transcriptional repressor NrdR</fullName>
    </recommendedName>
</protein>
<proteinExistence type="inferred from homology"/>
<gene>
    <name evidence="7" type="primary">nrdR</name>
    <name evidence="9" type="ORF">COX00_00720</name>
</gene>
<evidence type="ECO:0000256" key="6">
    <source>
        <dbReference type="ARBA" id="ARBA00023163"/>
    </source>
</evidence>
<dbReference type="Proteomes" id="UP000231581">
    <property type="component" value="Unassembled WGS sequence"/>
</dbReference>
<dbReference type="PROSITE" id="PS51161">
    <property type="entry name" value="ATP_CONE"/>
    <property type="match status" value="1"/>
</dbReference>
<keyword evidence="2 7" id="KW-0547">Nucleotide-binding</keyword>
<keyword evidence="1 7" id="KW-0678">Repressor</keyword>
<dbReference type="NCBIfam" id="TIGR00244">
    <property type="entry name" value="transcriptional regulator NrdR"/>
    <property type="match status" value="1"/>
</dbReference>
<dbReference type="GO" id="GO:0005524">
    <property type="term" value="F:ATP binding"/>
    <property type="evidence" value="ECO:0007669"/>
    <property type="project" value="UniProtKB-UniRule"/>
</dbReference>
<comment type="similarity">
    <text evidence="7">Belongs to the NrdR family.</text>
</comment>
<evidence type="ECO:0000313" key="10">
    <source>
        <dbReference type="Proteomes" id="UP000231581"/>
    </source>
</evidence>
<reference evidence="9 10" key="1">
    <citation type="submission" date="2017-09" db="EMBL/GenBank/DDBJ databases">
        <title>Depth-based differentiation of microbial function through sediment-hosted aquifers and enrichment of novel symbionts in the deep terrestrial subsurface.</title>
        <authorList>
            <person name="Probst A.J."/>
            <person name="Ladd B."/>
            <person name="Jarett J.K."/>
            <person name="Geller-Mcgrath D.E."/>
            <person name="Sieber C.M."/>
            <person name="Emerson J.B."/>
            <person name="Anantharaman K."/>
            <person name="Thomas B.C."/>
            <person name="Malmstrom R."/>
            <person name="Stieglmeier M."/>
            <person name="Klingl A."/>
            <person name="Woyke T."/>
            <person name="Ryan C.M."/>
            <person name="Banfield J.F."/>
        </authorList>
    </citation>
    <scope>NUCLEOTIDE SEQUENCE [LARGE SCALE GENOMIC DNA]</scope>
    <source>
        <strain evidence="9">CG22_combo_CG10-13_8_21_14_all_47_17</strain>
    </source>
</reference>
<dbReference type="EMBL" id="PCSZ01000019">
    <property type="protein sequence ID" value="PIP60889.1"/>
    <property type="molecule type" value="Genomic_DNA"/>
</dbReference>